<name>A0ABM3LPU7_BICAN</name>
<proteinExistence type="predicted"/>
<organism evidence="1 2">
    <name type="scientific">Bicyclus anynana</name>
    <name type="common">Squinting bush brown butterfly</name>
    <dbReference type="NCBI Taxonomy" id="110368"/>
    <lineage>
        <taxon>Eukaryota</taxon>
        <taxon>Metazoa</taxon>
        <taxon>Ecdysozoa</taxon>
        <taxon>Arthropoda</taxon>
        <taxon>Hexapoda</taxon>
        <taxon>Insecta</taxon>
        <taxon>Pterygota</taxon>
        <taxon>Neoptera</taxon>
        <taxon>Endopterygota</taxon>
        <taxon>Lepidoptera</taxon>
        <taxon>Glossata</taxon>
        <taxon>Ditrysia</taxon>
        <taxon>Papilionoidea</taxon>
        <taxon>Nymphalidae</taxon>
        <taxon>Satyrinae</taxon>
        <taxon>Satyrini</taxon>
        <taxon>Mycalesina</taxon>
        <taxon>Bicyclus</taxon>
    </lineage>
</organism>
<gene>
    <name evidence="2" type="primary">LOC112057926</name>
</gene>
<keyword evidence="1" id="KW-1185">Reference proteome</keyword>
<evidence type="ECO:0000313" key="1">
    <source>
        <dbReference type="Proteomes" id="UP001652582"/>
    </source>
</evidence>
<dbReference type="GeneID" id="112057926"/>
<accession>A0ABM3LPU7</accession>
<dbReference type="Proteomes" id="UP001652582">
    <property type="component" value="Chromosome 13"/>
</dbReference>
<protein>
    <submittedName>
        <fullName evidence="2">Uncharacterized protein LOC112057926</fullName>
    </submittedName>
</protein>
<sequence>MKKSAPSKNTLVAAEVTSCKSTFMLTFAVQIIGIDAWQDSGEEQLSLGPYQQAMKLQYQLYPGQSFELDILIWPHVAKIWCGSQYGYIRTWQFLEERWLTFSIRHAFPVRVHNMINHIVTVTCTMGSGSLGANAKNDKNSEVLLPPLKFGERRYFGPVLEAEETNEQFIQKTLWNRVQEHIPASYLDGIFDTPFYTTDVRHQDTILSEVQESILSKCHAVEDETFPAESEDILINKGKDTKNPKDKKKVVEEHKEKFAIFLSGDNILAGAGRIVAFETIGERPLEQSSIIVIISSNNLPAEDDLPIIFVNVETLHDIPIQELKKLRISQIFTRWKIGEQKHDSMKQNVKLSNNIQINDHHTVPLQYSNASEITAFFLDNPFEIQEITFSNFPLFKICGHQSKSTQHNGSLFGNNKNDLNFGYALPSKTHNPRLDEEVVIAVTKIDASSLAKQTNGFVRGEFCVYPLKSSLVDKDRKDNCTNDVNGIKQPIEPDAIIQPSVILKAQMTLDASIGVVGCRPHRLTRRYLRFYCCARDSQASNSLLQKILEINRNAVASEDINDLLTGFALDTIDEIVFYVEGQKDGPILIVATLSESYPEMSSLYSCSDLHVDRIYTDMLSSDTPFYVLKMLVPLNTLLACPQVYVKPSLPLPTKSALLKIGRLMASKFNIAPYKSEMPTNEELNSFRLELCVPSRPHEDNLISGARN</sequence>
<reference evidence="2" key="1">
    <citation type="submission" date="2025-08" db="UniProtKB">
        <authorList>
            <consortium name="RefSeq"/>
        </authorList>
    </citation>
    <scope>IDENTIFICATION</scope>
</reference>
<dbReference type="RefSeq" id="XP_052741091.1">
    <property type="nucleotide sequence ID" value="XM_052885131.1"/>
</dbReference>
<evidence type="ECO:0000313" key="2">
    <source>
        <dbReference type="RefSeq" id="XP_052741091.1"/>
    </source>
</evidence>